<evidence type="ECO:0000256" key="7">
    <source>
        <dbReference type="PIRSR" id="PIRSR600101-2"/>
    </source>
</evidence>
<dbReference type="Pfam" id="PF01019">
    <property type="entry name" value="G_glu_transpept"/>
    <property type="match status" value="1"/>
</dbReference>
<comment type="catalytic activity">
    <reaction evidence="5 8">
        <text>an N-terminal (5-L-glutamyl)-[peptide] + an alpha-amino acid = 5-L-glutamyl amino acid + an N-terminal L-alpha-aminoacyl-[peptide]</text>
        <dbReference type="Rhea" id="RHEA:23904"/>
        <dbReference type="Rhea" id="RHEA-COMP:9780"/>
        <dbReference type="Rhea" id="RHEA-COMP:9795"/>
        <dbReference type="ChEBI" id="CHEBI:77644"/>
        <dbReference type="ChEBI" id="CHEBI:78597"/>
        <dbReference type="ChEBI" id="CHEBI:78599"/>
        <dbReference type="ChEBI" id="CHEBI:78608"/>
        <dbReference type="EC" id="2.3.2.2"/>
    </reaction>
</comment>
<keyword evidence="10" id="KW-1185">Reference proteome</keyword>
<evidence type="ECO:0000256" key="8">
    <source>
        <dbReference type="RuleBase" id="RU368068"/>
    </source>
</evidence>
<organism evidence="9 10">
    <name type="scientific">Cerrena zonata</name>
    <dbReference type="NCBI Taxonomy" id="2478898"/>
    <lineage>
        <taxon>Eukaryota</taxon>
        <taxon>Fungi</taxon>
        <taxon>Dikarya</taxon>
        <taxon>Basidiomycota</taxon>
        <taxon>Agaricomycotina</taxon>
        <taxon>Agaricomycetes</taxon>
        <taxon>Polyporales</taxon>
        <taxon>Cerrenaceae</taxon>
        <taxon>Cerrena</taxon>
    </lineage>
</organism>
<keyword evidence="8" id="KW-0808">Transferase</keyword>
<feature type="binding site" evidence="7">
    <location>
        <position position="487"/>
    </location>
    <ligand>
        <name>L-glutamate</name>
        <dbReference type="ChEBI" id="CHEBI:29985"/>
    </ligand>
</feature>
<evidence type="ECO:0000256" key="5">
    <source>
        <dbReference type="ARBA" id="ARBA00047417"/>
    </source>
</evidence>
<proteinExistence type="inferred from homology"/>
<evidence type="ECO:0000256" key="6">
    <source>
        <dbReference type="PIRSR" id="PIRSR600101-1"/>
    </source>
</evidence>
<dbReference type="InterPro" id="IPR029055">
    <property type="entry name" value="Ntn_hydrolases_N"/>
</dbReference>
<feature type="binding site" evidence="7">
    <location>
        <begin position="515"/>
        <end position="516"/>
    </location>
    <ligand>
        <name>L-glutamate</name>
        <dbReference type="ChEBI" id="CHEBI:29985"/>
    </ligand>
</feature>
<dbReference type="EC" id="3.4.19.13" evidence="8"/>
<dbReference type="InterPro" id="IPR043138">
    <property type="entry name" value="GGT_lsub"/>
</dbReference>
<gene>
    <name evidence="9" type="ORF">QCA50_020474</name>
</gene>
<sequence>MDYSKLEEDSVDDYSILDMYSKLDGEMYSKLDDFHRDEYAIPKPPPTQHLPNRFVRKTMVILGYGRPSLAPDKNHSRYGANAMVSSDVPICSSMGKEILIKGGNAADAAITVALCIGSVNLHLSGIGGGAYIVSLQQNDTISIDAREMAPSKAYKNMFDHYPLLAQFGGLANAIPGELKGLNDLYNLHGSGILSWKQLLDPVIELNMKGWEASEIWIRSLNKMTSLVFPIASVLEENWDFIYNDPIKHRDLVETGDIIKRPNLASTLRLIAENGSSDIFYDPNGPIAKSLVETSQKLGGILTKDDFAAYKTNITSAIKYNFELSNQNLTIYTSLGTSSGLSLISGINYYSNLQKKFPIDQIKSLPKKVTKEILEVHRIIESMKWISSTRTYLGDLNSTYFNKLVEKFSGEEWSTNLLENNKYSDFQTFPWKHYEPEFELNKPHGTSHFSIVDSEGGAVSMTTTVNLLFGSMVYDNNTGIILNDEMDDFSLPFTRNAFNLTPSIHNYIHPYKRPLSSMTPLIIKDSQNQIKLIIGAAGGSRISTAVFQGIVRFFYNNESLLNTISYPRLHHQLIPEYAMVEDFDIFEDSIPHQNASVIDTMTKALGHGFAQLGALTVMNAISKSNESFGWNGVSDYWRKRGAADGY</sequence>
<dbReference type="PANTHER" id="PTHR11686:SF9">
    <property type="entry name" value="RE13973P"/>
    <property type="match status" value="1"/>
</dbReference>
<evidence type="ECO:0000256" key="4">
    <source>
        <dbReference type="ARBA" id="ARBA00009381"/>
    </source>
</evidence>
<name>A0AAW0FCH0_9APHY</name>
<comment type="catalytic activity">
    <reaction evidence="1 8">
        <text>an S-substituted glutathione + H2O = an S-substituted L-cysteinylglycine + L-glutamate</text>
        <dbReference type="Rhea" id="RHEA:59468"/>
        <dbReference type="ChEBI" id="CHEBI:15377"/>
        <dbReference type="ChEBI" id="CHEBI:29985"/>
        <dbReference type="ChEBI" id="CHEBI:90779"/>
        <dbReference type="ChEBI" id="CHEBI:143103"/>
        <dbReference type="EC" id="3.4.19.13"/>
    </reaction>
</comment>
<comment type="caution">
    <text evidence="9">The sequence shown here is derived from an EMBL/GenBank/DDBJ whole genome shotgun (WGS) entry which is preliminary data.</text>
</comment>
<evidence type="ECO:0000256" key="1">
    <source>
        <dbReference type="ARBA" id="ARBA00001049"/>
    </source>
</evidence>
<dbReference type="Proteomes" id="UP001385951">
    <property type="component" value="Unassembled WGS sequence"/>
</dbReference>
<feature type="binding site" evidence="7">
    <location>
        <position position="538"/>
    </location>
    <ligand>
        <name>L-glutamate</name>
        <dbReference type="ChEBI" id="CHEBI:29985"/>
    </ligand>
</feature>
<reference evidence="9 10" key="1">
    <citation type="submission" date="2022-09" db="EMBL/GenBank/DDBJ databases">
        <authorList>
            <person name="Palmer J.M."/>
        </authorList>
    </citation>
    <scope>NUCLEOTIDE SEQUENCE [LARGE SCALE GENOMIC DNA]</scope>
    <source>
        <strain evidence="9 10">DSM 7382</strain>
    </source>
</reference>
<feature type="binding site" evidence="7">
    <location>
        <begin position="463"/>
        <end position="465"/>
    </location>
    <ligand>
        <name>L-glutamate</name>
        <dbReference type="ChEBI" id="CHEBI:29985"/>
    </ligand>
</feature>
<dbReference type="GO" id="GO:0006751">
    <property type="term" value="P:glutathione catabolic process"/>
    <property type="evidence" value="ECO:0007669"/>
    <property type="project" value="UniProtKB-UniRule"/>
</dbReference>
<dbReference type="PRINTS" id="PR01210">
    <property type="entry name" value="GGTRANSPTASE"/>
</dbReference>
<feature type="active site" description="Nucleophile" evidence="6">
    <location>
        <position position="445"/>
    </location>
</feature>
<dbReference type="AlphaFoldDB" id="A0AAW0FCH0"/>
<evidence type="ECO:0000313" key="10">
    <source>
        <dbReference type="Proteomes" id="UP001385951"/>
    </source>
</evidence>
<evidence type="ECO:0000256" key="3">
    <source>
        <dbReference type="ARBA" id="ARBA00005115"/>
    </source>
</evidence>
<dbReference type="Gene3D" id="1.10.246.130">
    <property type="match status" value="1"/>
</dbReference>
<protein>
    <recommendedName>
        <fullName evidence="8">Glutathione hydrolase</fullName>
        <ecNumber evidence="8">2.3.2.2</ecNumber>
        <ecNumber evidence="8">3.4.19.13</ecNumber>
    </recommendedName>
    <alternativeName>
        <fullName evidence="8">Gamma-glutamyltransferase</fullName>
    </alternativeName>
    <alternativeName>
        <fullName evidence="8">Gamma-glutamyltranspeptidase</fullName>
    </alternativeName>
</protein>
<comment type="function">
    <text evidence="8">Cleaves the gamma-glutamyl peptide bond of glutathione and glutathione conjugates.</text>
</comment>
<keyword evidence="8" id="KW-0378">Hydrolase</keyword>
<accession>A0AAW0FCH0</accession>
<dbReference type="SUPFAM" id="SSF56235">
    <property type="entry name" value="N-terminal nucleophile aminohydrolases (Ntn hydrolases)"/>
    <property type="match status" value="1"/>
</dbReference>
<feature type="binding site" evidence="7">
    <location>
        <position position="146"/>
    </location>
    <ligand>
        <name>L-glutamate</name>
        <dbReference type="ChEBI" id="CHEBI:29985"/>
    </ligand>
</feature>
<dbReference type="GO" id="GO:0103068">
    <property type="term" value="F:leukotriene C4 gamma-glutamyl transferase activity"/>
    <property type="evidence" value="ECO:0007669"/>
    <property type="project" value="UniProtKB-EC"/>
</dbReference>
<dbReference type="EC" id="2.3.2.2" evidence="8"/>
<dbReference type="EMBL" id="JASBNA010000112">
    <property type="protein sequence ID" value="KAK7676550.1"/>
    <property type="molecule type" value="Genomic_DNA"/>
</dbReference>
<dbReference type="PANTHER" id="PTHR11686">
    <property type="entry name" value="GAMMA GLUTAMYL TRANSPEPTIDASE"/>
    <property type="match status" value="1"/>
</dbReference>
<dbReference type="FunFam" id="3.60.20.40:FF:000001">
    <property type="entry name" value="Gamma-glutamyltranspeptidase 1"/>
    <property type="match status" value="1"/>
</dbReference>
<dbReference type="InterPro" id="IPR043137">
    <property type="entry name" value="GGT_ssub_C"/>
</dbReference>
<comment type="similarity">
    <text evidence="4">Belongs to the gamma-glutamyltransferase family.</text>
</comment>
<dbReference type="GO" id="GO:0000324">
    <property type="term" value="C:fungal-type vacuole"/>
    <property type="evidence" value="ECO:0007669"/>
    <property type="project" value="TreeGrafter"/>
</dbReference>
<dbReference type="InterPro" id="IPR000101">
    <property type="entry name" value="GGT_peptidase"/>
</dbReference>
<keyword evidence="8" id="KW-0012">Acyltransferase</keyword>
<comment type="catalytic activity">
    <reaction evidence="2 8">
        <text>glutathione + H2O = L-cysteinylglycine + L-glutamate</text>
        <dbReference type="Rhea" id="RHEA:28807"/>
        <dbReference type="ChEBI" id="CHEBI:15377"/>
        <dbReference type="ChEBI" id="CHEBI:29985"/>
        <dbReference type="ChEBI" id="CHEBI:57925"/>
        <dbReference type="ChEBI" id="CHEBI:61694"/>
        <dbReference type="EC" id="3.4.19.13"/>
    </reaction>
</comment>
<dbReference type="GO" id="GO:0036374">
    <property type="term" value="F:glutathione hydrolase activity"/>
    <property type="evidence" value="ECO:0007669"/>
    <property type="project" value="UniProtKB-UniRule"/>
</dbReference>
<dbReference type="Gene3D" id="3.60.20.40">
    <property type="match status" value="1"/>
</dbReference>
<dbReference type="GO" id="GO:0005886">
    <property type="term" value="C:plasma membrane"/>
    <property type="evidence" value="ECO:0007669"/>
    <property type="project" value="TreeGrafter"/>
</dbReference>
<evidence type="ECO:0000313" key="9">
    <source>
        <dbReference type="EMBL" id="KAK7676550.1"/>
    </source>
</evidence>
<evidence type="ECO:0000256" key="2">
    <source>
        <dbReference type="ARBA" id="ARBA00001089"/>
    </source>
</evidence>
<comment type="pathway">
    <text evidence="3 8">Sulfur metabolism; glutathione metabolism.</text>
</comment>